<dbReference type="AlphaFoldDB" id="A0AAV1B599"/>
<accession>A0AAV1B599</accession>
<dbReference type="InterPro" id="IPR046347">
    <property type="entry name" value="bZIP_sf"/>
</dbReference>
<organism evidence="6 7">
    <name type="scientific">Vicia faba</name>
    <name type="common">Broad bean</name>
    <name type="synonym">Faba vulgaris</name>
    <dbReference type="NCBI Taxonomy" id="3906"/>
    <lineage>
        <taxon>Eukaryota</taxon>
        <taxon>Viridiplantae</taxon>
        <taxon>Streptophyta</taxon>
        <taxon>Embryophyta</taxon>
        <taxon>Tracheophyta</taxon>
        <taxon>Spermatophyta</taxon>
        <taxon>Magnoliopsida</taxon>
        <taxon>eudicotyledons</taxon>
        <taxon>Gunneridae</taxon>
        <taxon>Pentapetalae</taxon>
        <taxon>rosids</taxon>
        <taxon>fabids</taxon>
        <taxon>Fabales</taxon>
        <taxon>Fabaceae</taxon>
        <taxon>Papilionoideae</taxon>
        <taxon>50 kb inversion clade</taxon>
        <taxon>NPAAA clade</taxon>
        <taxon>Hologalegina</taxon>
        <taxon>IRL clade</taxon>
        <taxon>Fabeae</taxon>
        <taxon>Vicia</taxon>
    </lineage>
</organism>
<evidence type="ECO:0000259" key="5">
    <source>
        <dbReference type="PROSITE" id="PS50217"/>
    </source>
</evidence>
<dbReference type="PANTHER" id="PTHR22952">
    <property type="entry name" value="CAMP-RESPONSE ELEMENT BINDING PROTEIN-RELATED"/>
    <property type="match status" value="1"/>
</dbReference>
<protein>
    <recommendedName>
        <fullName evidence="5">BZIP domain-containing protein</fullName>
    </recommendedName>
</protein>
<dbReference type="SUPFAM" id="SSF57959">
    <property type="entry name" value="Leucine zipper domain"/>
    <property type="match status" value="1"/>
</dbReference>
<dbReference type="PRINTS" id="PR00041">
    <property type="entry name" value="LEUZIPPRCREB"/>
</dbReference>
<dbReference type="InterPro" id="IPR043452">
    <property type="entry name" value="BZIP46-like"/>
</dbReference>
<dbReference type="EMBL" id="OX451741">
    <property type="protein sequence ID" value="CAI8617840.1"/>
    <property type="molecule type" value="Genomic_DNA"/>
</dbReference>
<dbReference type="SMART" id="SM00338">
    <property type="entry name" value="BRLZ"/>
    <property type="match status" value="1"/>
</dbReference>
<dbReference type="GO" id="GO:0003700">
    <property type="term" value="F:DNA-binding transcription factor activity"/>
    <property type="evidence" value="ECO:0007669"/>
    <property type="project" value="InterPro"/>
</dbReference>
<dbReference type="PROSITE" id="PS51257">
    <property type="entry name" value="PROKAR_LIPOPROTEIN"/>
    <property type="match status" value="1"/>
</dbReference>
<sequence length="267" mass="30583">MASSKVVVVSTNPDLPRASSITSSSSSCFHLSYSNQPPKKPTTMDEILKNIYPAAIEVFKIQQKLKQEQQEEEQQQHFLFNNTIDDVWTDIVADAGVGATPYHPHQYQYPYQHQDEYQYQQHPSFDEGFSACTGGDNTLEDFLVKAGALPVSHLPQYSSSSEPSHSLDVAAVGKRKAVAEAVELDKAALQRQKRMIKNRESAARSRERKQAYINELERLVKNLETENKLLIEEEEERKKERLKQLKELVLPITEQRQNRRLRRSNSI</sequence>
<dbReference type="GO" id="GO:0045893">
    <property type="term" value="P:positive regulation of DNA-templated transcription"/>
    <property type="evidence" value="ECO:0007669"/>
    <property type="project" value="InterPro"/>
</dbReference>
<evidence type="ECO:0000256" key="4">
    <source>
        <dbReference type="SAM" id="Coils"/>
    </source>
</evidence>
<dbReference type="InterPro" id="IPR004827">
    <property type="entry name" value="bZIP"/>
</dbReference>
<dbReference type="CDD" id="cd14707">
    <property type="entry name" value="bZIP_plant_BZIP46"/>
    <property type="match status" value="1"/>
</dbReference>
<keyword evidence="2" id="KW-0238">DNA-binding</keyword>
<keyword evidence="3" id="KW-0539">Nucleus</keyword>
<dbReference type="Pfam" id="PF00170">
    <property type="entry name" value="bZIP_1"/>
    <property type="match status" value="1"/>
</dbReference>
<dbReference type="GO" id="GO:0005634">
    <property type="term" value="C:nucleus"/>
    <property type="evidence" value="ECO:0007669"/>
    <property type="project" value="UniProtKB-SubCell"/>
</dbReference>
<reference evidence="6 7" key="1">
    <citation type="submission" date="2023-01" db="EMBL/GenBank/DDBJ databases">
        <authorList>
            <person name="Kreplak J."/>
        </authorList>
    </citation>
    <scope>NUCLEOTIDE SEQUENCE [LARGE SCALE GENOMIC DNA]</scope>
</reference>
<feature type="domain" description="BZIP" evidence="5">
    <location>
        <begin position="188"/>
        <end position="240"/>
    </location>
</feature>
<keyword evidence="7" id="KW-1185">Reference proteome</keyword>
<name>A0AAV1B599_VICFA</name>
<dbReference type="Gene3D" id="1.20.5.170">
    <property type="match status" value="1"/>
</dbReference>
<keyword evidence="4" id="KW-0175">Coiled coil</keyword>
<dbReference type="GO" id="GO:0003677">
    <property type="term" value="F:DNA binding"/>
    <property type="evidence" value="ECO:0007669"/>
    <property type="project" value="UniProtKB-KW"/>
</dbReference>
<evidence type="ECO:0000256" key="2">
    <source>
        <dbReference type="ARBA" id="ARBA00023125"/>
    </source>
</evidence>
<evidence type="ECO:0000313" key="7">
    <source>
        <dbReference type="Proteomes" id="UP001157006"/>
    </source>
</evidence>
<comment type="subcellular location">
    <subcellularLocation>
        <location evidence="1">Nucleus</location>
    </subcellularLocation>
</comment>
<evidence type="ECO:0000256" key="1">
    <source>
        <dbReference type="ARBA" id="ARBA00004123"/>
    </source>
</evidence>
<evidence type="ECO:0000313" key="6">
    <source>
        <dbReference type="EMBL" id="CAI8617840.1"/>
    </source>
</evidence>
<proteinExistence type="predicted"/>
<dbReference type="PROSITE" id="PS50217">
    <property type="entry name" value="BZIP"/>
    <property type="match status" value="1"/>
</dbReference>
<evidence type="ECO:0000256" key="3">
    <source>
        <dbReference type="ARBA" id="ARBA00023242"/>
    </source>
</evidence>
<gene>
    <name evidence="6" type="ORF">VFH_VI095160</name>
</gene>
<dbReference type="Proteomes" id="UP001157006">
    <property type="component" value="Chromosome 6"/>
</dbReference>
<dbReference type="PANTHER" id="PTHR22952:SF392">
    <property type="entry name" value="BZIP TRANSCRIPTION FACTOR 12"/>
    <property type="match status" value="1"/>
</dbReference>
<dbReference type="PROSITE" id="PS00036">
    <property type="entry name" value="BZIP_BASIC"/>
    <property type="match status" value="1"/>
</dbReference>
<feature type="coiled-coil region" evidence="4">
    <location>
        <begin position="179"/>
        <end position="248"/>
    </location>
</feature>